<evidence type="ECO:0000313" key="2">
    <source>
        <dbReference type="Proteomes" id="UP000192276"/>
    </source>
</evidence>
<accession>A0A1V9F0X2</accession>
<comment type="caution">
    <text evidence="1">The sequence shown here is derived from an EMBL/GenBank/DDBJ whole genome shotgun (WGS) entry which is preliminary data.</text>
</comment>
<keyword evidence="2" id="KW-1185">Reference proteome</keyword>
<sequence>MNYDLNNGSLIIKVDKNIYSEDVLYKCLYWYTNKYTVFIETKDDHYYSVSIKLANDLSVNEETAKQLNEQILRDLIDFKLRDIITKETQTVRELIVAKAFANFQIDPQYDFDISDPVGFNPDNV</sequence>
<dbReference type="STRING" id="550983.A4R26_29245"/>
<gene>
    <name evidence="1" type="ORF">A4R26_29245</name>
</gene>
<dbReference type="Proteomes" id="UP000192276">
    <property type="component" value="Unassembled WGS sequence"/>
</dbReference>
<dbReference type="NCBIfam" id="TIGR03976">
    <property type="entry name" value="chp_LLNDYxLRE"/>
    <property type="match status" value="1"/>
</dbReference>
<protein>
    <submittedName>
        <fullName evidence="1">His-Xaa-Ser system protein HxsD</fullName>
    </submittedName>
</protein>
<name>A0A1V9F0X2_9BACT</name>
<evidence type="ECO:0000313" key="1">
    <source>
        <dbReference type="EMBL" id="OQP51906.1"/>
    </source>
</evidence>
<dbReference type="InterPro" id="IPR023974">
    <property type="entry name" value="HxsD"/>
</dbReference>
<reference evidence="2" key="1">
    <citation type="submission" date="2016-04" db="EMBL/GenBank/DDBJ databases">
        <authorList>
            <person name="Chen L."/>
            <person name="Zhuang W."/>
            <person name="Wang G."/>
        </authorList>
    </citation>
    <scope>NUCLEOTIDE SEQUENCE [LARGE SCALE GENOMIC DNA]</scope>
    <source>
        <strain evidence="2">208</strain>
    </source>
</reference>
<dbReference type="RefSeq" id="WP_081169867.1">
    <property type="nucleotide sequence ID" value="NZ_LWBP01000216.1"/>
</dbReference>
<dbReference type="EMBL" id="LWBP01000216">
    <property type="protein sequence ID" value="OQP51906.1"/>
    <property type="molecule type" value="Genomic_DNA"/>
</dbReference>
<organism evidence="1 2">
    <name type="scientific">Niastella populi</name>
    <dbReference type="NCBI Taxonomy" id="550983"/>
    <lineage>
        <taxon>Bacteria</taxon>
        <taxon>Pseudomonadati</taxon>
        <taxon>Bacteroidota</taxon>
        <taxon>Chitinophagia</taxon>
        <taxon>Chitinophagales</taxon>
        <taxon>Chitinophagaceae</taxon>
        <taxon>Niastella</taxon>
    </lineage>
</organism>
<dbReference type="OrthoDB" id="1047691at2"/>
<dbReference type="AlphaFoldDB" id="A0A1V9F0X2"/>
<proteinExistence type="predicted"/>